<dbReference type="Proteomes" id="UP000237438">
    <property type="component" value="Unassembled WGS sequence"/>
</dbReference>
<keyword evidence="3" id="KW-1185">Reference proteome</keyword>
<dbReference type="AlphaFoldDB" id="A0A2S4PT97"/>
<sequence length="654" mass="74092">MTAAVSMIGDLARNVAAGQNLINNLRPEPPKVQFYNIRLGLGSGLNSSGSLPSVIATDIANTQFFTKFEEVSSVLTKPRRSYQDISINFLGTRGKRTDNSEAGEVAVQTTPPSNGFSLKSVDLQGGSESLCISNIVIKGSNSQSPRGEIFIPIGDLGFFVDENGIGAQFLTNSISAELLHLDIERMAKIFNVDKNDELKRTDLSTACTYLSNSREIDVLNGRYSGSTSINSEFEDNIEEVMLQQAVSDLYNENKYKDQSRSEDIIVGEMRTEDLFSKKQVAVDQQDISDNFGPEMTPDNSILDEEILEVEEAFADQQFQINKEISEEILEEAENQAEDSLLVQQALEEESLLEDEIIAETLLEQQAENFSPEEMLEMKLNLVETEVEAEEELAEKSLVEEELLAEEELMAEENLAHEILSDEERMAEERLIAEEVQAEVRLAETFTKDTPTEERLEAETELLKAEMAAEEDLLARERFEEEQLGEEMLRAEQELMEDEMFAEEELEEEEMNQREELSDQITNEQVLTDPSYSYQQSQENVREWLEGQEISGENIDDDFFLQGMTEEEFANLPNLSEMMVDEIYDDDIYQENAQDWLDEQELISEKLNNEQSFAKQLTGEKPDFLTTDKVIKEDQTNAEGVGGRSELKKRQTFIV</sequence>
<evidence type="ECO:0000313" key="2">
    <source>
        <dbReference type="EMBL" id="POS85252.1"/>
    </source>
</evidence>
<comment type="caution">
    <text evidence="2">The sequence shown here is derived from an EMBL/GenBank/DDBJ whole genome shotgun (WGS) entry which is preliminary data.</text>
</comment>
<evidence type="ECO:0000313" key="3">
    <source>
        <dbReference type="Proteomes" id="UP000237438"/>
    </source>
</evidence>
<reference evidence="2 3" key="1">
    <citation type="submission" date="2017-10" db="EMBL/GenBank/DDBJ databases">
        <title>Development of genomic resources for the powdery mildew, Erysiphe pulchra.</title>
        <authorList>
            <person name="Wadl P.A."/>
            <person name="Mack B.M."/>
            <person name="Moore G."/>
            <person name="Beltz S.B."/>
        </authorList>
    </citation>
    <scope>NUCLEOTIDE SEQUENCE [LARGE SCALE GENOMIC DNA]</scope>
    <source>
        <strain evidence="2">Cflorida</strain>
    </source>
</reference>
<dbReference type="STRING" id="225359.A0A2S4PT97"/>
<feature type="coiled-coil region" evidence="1">
    <location>
        <begin position="329"/>
        <end position="401"/>
    </location>
</feature>
<gene>
    <name evidence="2" type="ORF">EPUL_003916</name>
</gene>
<protein>
    <submittedName>
        <fullName evidence="2">Uncharacterized protein</fullName>
    </submittedName>
</protein>
<name>A0A2S4PT97_9PEZI</name>
<accession>A0A2S4PT97</accession>
<proteinExistence type="predicted"/>
<feature type="coiled-coil region" evidence="1">
    <location>
        <begin position="452"/>
        <end position="522"/>
    </location>
</feature>
<dbReference type="EMBL" id="PEDP01000669">
    <property type="protein sequence ID" value="POS85252.1"/>
    <property type="molecule type" value="Genomic_DNA"/>
</dbReference>
<keyword evidence="1" id="KW-0175">Coiled coil</keyword>
<organism evidence="2 3">
    <name type="scientific">Erysiphe pulchra</name>
    <dbReference type="NCBI Taxonomy" id="225359"/>
    <lineage>
        <taxon>Eukaryota</taxon>
        <taxon>Fungi</taxon>
        <taxon>Dikarya</taxon>
        <taxon>Ascomycota</taxon>
        <taxon>Pezizomycotina</taxon>
        <taxon>Leotiomycetes</taxon>
        <taxon>Erysiphales</taxon>
        <taxon>Erysiphaceae</taxon>
        <taxon>Erysiphe</taxon>
    </lineage>
</organism>
<evidence type="ECO:0000256" key="1">
    <source>
        <dbReference type="SAM" id="Coils"/>
    </source>
</evidence>
<dbReference type="OrthoDB" id="3599060at2759"/>